<sequence>MAEMEDMDDFQIPTMFQYNNSRELTPDITSVMDTRDLSMPMDQLLITHQSDAVDKNLVPALSRDRTDGNRNQSTTSQRRWFGDIWNALLRHNNNNATNGTNGTPNNSTNNKSNLLQKSTSEEKRRLGGMNNCCNGTVHNQTNNEYFHFPYGEPDTFFSVDPKQRHNLALPMNVRGSKKQLRLLLENFLNDNALSDNVISTHPAVVEQITSSLASRDSEYKGTRMFQQTLKSQHASHDSNCFVHTSVCSSFLQRDFDETKVRITDLDFEAFVRLHKQHVNLDYISLLQTDKDADRLKKDEYEFYLKLPSSVLYDSIHPAQPSNL</sequence>
<feature type="region of interest" description="Disordered" evidence="1">
    <location>
        <begin position="92"/>
        <end position="126"/>
    </location>
</feature>
<keyword evidence="3" id="KW-1185">Reference proteome</keyword>
<accession>X6P2K6</accession>
<name>X6P2K6_RETFI</name>
<evidence type="ECO:0000313" key="3">
    <source>
        <dbReference type="Proteomes" id="UP000023152"/>
    </source>
</evidence>
<feature type="compositionally biased region" description="Low complexity" evidence="1">
    <location>
        <begin position="92"/>
        <end position="113"/>
    </location>
</feature>
<dbReference type="Proteomes" id="UP000023152">
    <property type="component" value="Unassembled WGS sequence"/>
</dbReference>
<dbReference type="EMBL" id="ASPP01004203">
    <property type="protein sequence ID" value="ETO32441.1"/>
    <property type="molecule type" value="Genomic_DNA"/>
</dbReference>
<organism evidence="2 3">
    <name type="scientific">Reticulomyxa filosa</name>
    <dbReference type="NCBI Taxonomy" id="46433"/>
    <lineage>
        <taxon>Eukaryota</taxon>
        <taxon>Sar</taxon>
        <taxon>Rhizaria</taxon>
        <taxon>Retaria</taxon>
        <taxon>Foraminifera</taxon>
        <taxon>Monothalamids</taxon>
        <taxon>Reticulomyxidae</taxon>
        <taxon>Reticulomyxa</taxon>
    </lineage>
</organism>
<protein>
    <submittedName>
        <fullName evidence="2">Uncharacterized protein</fullName>
    </submittedName>
</protein>
<gene>
    <name evidence="2" type="ORF">RFI_04676</name>
</gene>
<evidence type="ECO:0000256" key="1">
    <source>
        <dbReference type="SAM" id="MobiDB-lite"/>
    </source>
</evidence>
<proteinExistence type="predicted"/>
<reference evidence="2 3" key="1">
    <citation type="journal article" date="2013" name="Curr. Biol.">
        <title>The Genome of the Foraminiferan Reticulomyxa filosa.</title>
        <authorList>
            <person name="Glockner G."/>
            <person name="Hulsmann N."/>
            <person name="Schleicher M."/>
            <person name="Noegel A.A."/>
            <person name="Eichinger L."/>
            <person name="Gallinger C."/>
            <person name="Pawlowski J."/>
            <person name="Sierra R."/>
            <person name="Euteneuer U."/>
            <person name="Pillet L."/>
            <person name="Moustafa A."/>
            <person name="Platzer M."/>
            <person name="Groth M."/>
            <person name="Szafranski K."/>
            <person name="Schliwa M."/>
        </authorList>
    </citation>
    <scope>NUCLEOTIDE SEQUENCE [LARGE SCALE GENOMIC DNA]</scope>
</reference>
<dbReference type="AlphaFoldDB" id="X6P2K6"/>
<evidence type="ECO:0000313" key="2">
    <source>
        <dbReference type="EMBL" id="ETO32441.1"/>
    </source>
</evidence>
<comment type="caution">
    <text evidence="2">The sequence shown here is derived from an EMBL/GenBank/DDBJ whole genome shotgun (WGS) entry which is preliminary data.</text>
</comment>